<accession>A0A7S2TZV3</accession>
<sequence length="131" mass="14358">MRVHVALIVSGLLIIWGSVFLFGNDLSSTLTCNPRSIVSAKLTRFPRIRQTVVLCARRHPKTVREFARKEDANGFGDRVKEAVRQSIRDGGARPIVASDALRKIQTENPQLVAGIFAAIALALLASIVYGF</sequence>
<proteinExistence type="predicted"/>
<dbReference type="EMBL" id="HBHP01030674">
    <property type="protein sequence ID" value="CAD9774889.1"/>
    <property type="molecule type" value="Transcribed_RNA"/>
</dbReference>
<evidence type="ECO:0000256" key="1">
    <source>
        <dbReference type="SAM" id="Phobius"/>
    </source>
</evidence>
<keyword evidence="1" id="KW-1133">Transmembrane helix</keyword>
<reference evidence="2" key="1">
    <citation type="submission" date="2021-01" db="EMBL/GenBank/DDBJ databases">
        <authorList>
            <person name="Corre E."/>
            <person name="Pelletier E."/>
            <person name="Niang G."/>
            <person name="Scheremetjew M."/>
            <person name="Finn R."/>
            <person name="Kale V."/>
            <person name="Holt S."/>
            <person name="Cochrane G."/>
            <person name="Meng A."/>
            <person name="Brown T."/>
            <person name="Cohen L."/>
        </authorList>
    </citation>
    <scope>NUCLEOTIDE SEQUENCE</scope>
    <source>
        <strain evidence="2">CCMP622</strain>
    </source>
</reference>
<dbReference type="AlphaFoldDB" id="A0A7S2TZV3"/>
<feature type="transmembrane region" description="Helical" evidence="1">
    <location>
        <begin position="111"/>
        <end position="130"/>
    </location>
</feature>
<keyword evidence="1" id="KW-0472">Membrane</keyword>
<gene>
    <name evidence="2" type="ORF">LSP00402_LOCUS18884</name>
</gene>
<name>A0A7S2TZV3_9EUKA</name>
<organism evidence="2">
    <name type="scientific">Lotharella oceanica</name>
    <dbReference type="NCBI Taxonomy" id="641309"/>
    <lineage>
        <taxon>Eukaryota</taxon>
        <taxon>Sar</taxon>
        <taxon>Rhizaria</taxon>
        <taxon>Cercozoa</taxon>
        <taxon>Chlorarachniophyceae</taxon>
        <taxon>Lotharella</taxon>
    </lineage>
</organism>
<protein>
    <submittedName>
        <fullName evidence="2">Uncharacterized protein</fullName>
    </submittedName>
</protein>
<evidence type="ECO:0000313" key="2">
    <source>
        <dbReference type="EMBL" id="CAD9774889.1"/>
    </source>
</evidence>
<keyword evidence="1" id="KW-0812">Transmembrane</keyword>